<dbReference type="SUPFAM" id="SSF48264">
    <property type="entry name" value="Cytochrome P450"/>
    <property type="match status" value="1"/>
</dbReference>
<dbReference type="PANTHER" id="PTHR24305:SF166">
    <property type="entry name" value="CYTOCHROME P450 12A4, MITOCHONDRIAL-RELATED"/>
    <property type="match status" value="1"/>
</dbReference>
<dbReference type="RefSeq" id="WP_013416250.1">
    <property type="nucleotide sequence ID" value="NC_014659.1"/>
</dbReference>
<evidence type="ECO:0000313" key="3">
    <source>
        <dbReference type="Proteomes" id="UP000006892"/>
    </source>
</evidence>
<dbReference type="InterPro" id="IPR036396">
    <property type="entry name" value="Cyt_P450_sf"/>
</dbReference>
<dbReference type="Gene3D" id="1.10.630.10">
    <property type="entry name" value="Cytochrome P450"/>
    <property type="match status" value="1"/>
</dbReference>
<dbReference type="GO" id="GO:0004497">
    <property type="term" value="F:monooxygenase activity"/>
    <property type="evidence" value="ECO:0007669"/>
    <property type="project" value="UniProtKB-KW"/>
</dbReference>
<evidence type="ECO:0000256" key="1">
    <source>
        <dbReference type="ARBA" id="ARBA00010617"/>
    </source>
</evidence>
<protein>
    <submittedName>
        <fullName evidence="2">Cytochrome P450 monooxygenase</fullName>
    </submittedName>
</protein>
<dbReference type="PANTHER" id="PTHR24305">
    <property type="entry name" value="CYTOCHROME P450"/>
    <property type="match status" value="1"/>
</dbReference>
<dbReference type="GO" id="GO:0016705">
    <property type="term" value="F:oxidoreductase activity, acting on paired donors, with incorporation or reduction of molecular oxygen"/>
    <property type="evidence" value="ECO:0007669"/>
    <property type="project" value="InterPro"/>
</dbReference>
<dbReference type="Proteomes" id="UP001154400">
    <property type="component" value="Chromosome"/>
</dbReference>
<keyword evidence="2" id="KW-0503">Monooxygenase</keyword>
<dbReference type="EMBL" id="FN563149">
    <property type="protein sequence ID" value="CBH48659.1"/>
    <property type="molecule type" value="Genomic_DNA"/>
</dbReference>
<dbReference type="Pfam" id="PF00067">
    <property type="entry name" value="p450"/>
    <property type="match status" value="1"/>
</dbReference>
<dbReference type="AlphaFoldDB" id="A0A3S5Y7Y7"/>
<dbReference type="GO" id="GO:0005506">
    <property type="term" value="F:iron ion binding"/>
    <property type="evidence" value="ECO:0007669"/>
    <property type="project" value="InterPro"/>
</dbReference>
<sequence length="475" mass="51990">MTSHFPAPGEPVGATTEDASSAIPVVAGLRAIAAVTALGLPSVASGIIARRHLVMPLLEMTRADALSIAMFRRLRDEFGRGPVEFRLPGRRVVLLLDPDDVARVLDDSPDPFTPANREKRAALGAFQPHGVLISQGDIRARRRVVNEAVLETPKPLHGESDSMARTIDREISIFAQQVRETGAFTAADFIRVWWRIARQVTLGESARDDTDVTDRLWKLRANGNWSYLTPPRRRLRDRFFDSLYDYADRAESGTLVHVLASAETAPAVDPVGQIPHWLFAFDAAGMATLRALALLAAHPDRLAEVRREASERPAGNAATLPIHRACILESLRLWPTTPAILRDSTRPTVWRTPGGARATVPEGSMFIILTPPLHRDRDRFDFADSFTPDIWIDGRADGLHTLLPFSGGPAECPGRNVALFVSSTVLSAVVTAFDRIEQVSAPRLQPGGDLPQTLNHYGLKFAAAQGSRATTEENT</sequence>
<accession>A0A3S5Y7Y7</accession>
<dbReference type="InterPro" id="IPR050121">
    <property type="entry name" value="Cytochrome_P450_monoxygenase"/>
</dbReference>
<gene>
    <name evidence="2" type="ordered locus">REQ_26330</name>
</gene>
<organism evidence="2">
    <name type="scientific">Rhodococcus hoagii (strain 103S)</name>
    <name type="common">Rhodococcus equi</name>
    <dbReference type="NCBI Taxonomy" id="685727"/>
    <lineage>
        <taxon>Bacteria</taxon>
        <taxon>Bacillati</taxon>
        <taxon>Actinomycetota</taxon>
        <taxon>Actinomycetes</taxon>
        <taxon>Mycobacteriales</taxon>
        <taxon>Nocardiaceae</taxon>
        <taxon>Prescottella</taxon>
    </lineage>
</organism>
<reference evidence="2" key="1">
    <citation type="journal article" date="2010" name="PLoS Genet.">
        <title>The genome of a pathogenic rhodococcus: cooptive virulence underpinned by key gene acquisitions.</title>
        <authorList>
            <person name="Letek M."/>
            <person name="Gonzalez P."/>
            <person name="Macarthur I."/>
            <person name="Rodriguez H."/>
            <person name="Freeman T.C."/>
            <person name="Valero-Rello A."/>
            <person name="Blanco M."/>
            <person name="Buckley T."/>
            <person name="Cherevach I."/>
            <person name="Fahey R."/>
            <person name="Hapeshi A."/>
            <person name="Holdstock J."/>
            <person name="Leadon D."/>
            <person name="Navas J."/>
            <person name="Ocampo A."/>
            <person name="Quail M.A."/>
            <person name="Sanders M."/>
            <person name="Scortti M.M."/>
            <person name="Prescott J.F."/>
            <person name="Fogarty U."/>
            <person name="Meijer W.G."/>
            <person name="Parkhill J."/>
            <person name="Bentley S.D."/>
            <person name="Vazquez-Boland J.A."/>
        </authorList>
    </citation>
    <scope>NUCLEOTIDE SEQUENCE [LARGE SCALE GENOMIC DNA]</scope>
    <source>
        <strain evidence="2 3">103S</strain>
    </source>
</reference>
<dbReference type="InterPro" id="IPR001128">
    <property type="entry name" value="Cyt_P450"/>
</dbReference>
<comment type="similarity">
    <text evidence="1">Belongs to the cytochrome P450 family.</text>
</comment>
<name>A0A3S5Y7Y7_RHOH1</name>
<dbReference type="KEGG" id="req:REQ_26330"/>
<evidence type="ECO:0000313" key="2">
    <source>
        <dbReference type="EMBL" id="CBH48659.1"/>
    </source>
</evidence>
<proteinExistence type="inferred from homology"/>
<keyword evidence="2" id="KW-0560">Oxidoreductase</keyword>
<dbReference type="GO" id="GO:0020037">
    <property type="term" value="F:heme binding"/>
    <property type="evidence" value="ECO:0007669"/>
    <property type="project" value="InterPro"/>
</dbReference>